<dbReference type="CDD" id="cd02440">
    <property type="entry name" value="AdoMet_MTases"/>
    <property type="match status" value="1"/>
</dbReference>
<evidence type="ECO:0000256" key="1">
    <source>
        <dbReference type="ARBA" id="ARBA00022553"/>
    </source>
</evidence>
<organism evidence="5 6">
    <name type="scientific">Lutibacter oricola</name>
    <dbReference type="NCBI Taxonomy" id="762486"/>
    <lineage>
        <taxon>Bacteria</taxon>
        <taxon>Pseudomonadati</taxon>
        <taxon>Bacteroidota</taxon>
        <taxon>Flavobacteriia</taxon>
        <taxon>Flavobacteriales</taxon>
        <taxon>Flavobacteriaceae</taxon>
        <taxon>Lutibacter</taxon>
    </lineage>
</organism>
<evidence type="ECO:0000256" key="2">
    <source>
        <dbReference type="ARBA" id="ARBA00022603"/>
    </source>
</evidence>
<protein>
    <submittedName>
        <fullName evidence="5">Thiopurine S-methyltransferase (TPMT)</fullName>
    </submittedName>
</protein>
<keyword evidence="1" id="KW-0597">Phosphoprotein</keyword>
<dbReference type="Pfam" id="PF05724">
    <property type="entry name" value="TPMT"/>
    <property type="match status" value="1"/>
</dbReference>
<accession>A0A1H2XLZ3</accession>
<dbReference type="AlphaFoldDB" id="A0A1H2XLZ3"/>
<dbReference type="GO" id="GO:0032259">
    <property type="term" value="P:methylation"/>
    <property type="evidence" value="ECO:0007669"/>
    <property type="project" value="UniProtKB-KW"/>
</dbReference>
<keyword evidence="3 5" id="KW-0808">Transferase</keyword>
<dbReference type="Proteomes" id="UP000199595">
    <property type="component" value="Unassembled WGS sequence"/>
</dbReference>
<dbReference type="GO" id="GO:0008757">
    <property type="term" value="F:S-adenosylmethionine-dependent methyltransferase activity"/>
    <property type="evidence" value="ECO:0007669"/>
    <property type="project" value="InterPro"/>
</dbReference>
<sequence length="194" mass="22847">MTKFDKTYWDTKYRNNKTGWDIGYISTPIKTYIDQISEKNKSILIPGGGNSYEAEYLHKNGFKNVSVIDIAKQPLINLHNRFPSFHEKDLIHANFFDHQNKYDLIIEQTFFCALDPTLREEYVNKMYDLLNDGGKLVGLLFDFELTNEGPPFGGNIIEYIQLFYAKFEVRILERCYNSIKPRDGRELFFIFVKK</sequence>
<dbReference type="EMBL" id="FNNJ01000002">
    <property type="protein sequence ID" value="SDW93865.1"/>
    <property type="molecule type" value="Genomic_DNA"/>
</dbReference>
<evidence type="ECO:0000313" key="6">
    <source>
        <dbReference type="Proteomes" id="UP000199595"/>
    </source>
</evidence>
<dbReference type="PANTHER" id="PTHR32183:SF6">
    <property type="entry name" value="CYSTEINE SULFINATE DESULFINASE_CYSTEINE DESULFURASE AND RELATED ENZYMES"/>
    <property type="match status" value="1"/>
</dbReference>
<evidence type="ECO:0000256" key="4">
    <source>
        <dbReference type="ARBA" id="ARBA00022691"/>
    </source>
</evidence>
<dbReference type="OrthoDB" id="9778208at2"/>
<keyword evidence="2 5" id="KW-0489">Methyltransferase</keyword>
<gene>
    <name evidence="5" type="ORF">SAMN05444411_102509</name>
</gene>
<dbReference type="RefSeq" id="WP_090121700.1">
    <property type="nucleotide sequence ID" value="NZ_FNNJ01000002.1"/>
</dbReference>
<keyword evidence="6" id="KW-1185">Reference proteome</keyword>
<proteinExistence type="predicted"/>
<evidence type="ECO:0000313" key="5">
    <source>
        <dbReference type="EMBL" id="SDW93865.1"/>
    </source>
</evidence>
<name>A0A1H2XLZ3_9FLAO</name>
<dbReference type="InterPro" id="IPR029063">
    <property type="entry name" value="SAM-dependent_MTases_sf"/>
</dbReference>
<dbReference type="PROSITE" id="PS51585">
    <property type="entry name" value="SAM_MT_TPMT"/>
    <property type="match status" value="1"/>
</dbReference>
<dbReference type="PANTHER" id="PTHR32183">
    <property type="match status" value="1"/>
</dbReference>
<reference evidence="5 6" key="1">
    <citation type="submission" date="2016-10" db="EMBL/GenBank/DDBJ databases">
        <authorList>
            <person name="de Groot N.N."/>
        </authorList>
    </citation>
    <scope>NUCLEOTIDE SEQUENCE [LARGE SCALE GENOMIC DNA]</scope>
    <source>
        <strain evidence="5 6">DSM 24956</strain>
    </source>
</reference>
<dbReference type="InterPro" id="IPR008854">
    <property type="entry name" value="TPMT"/>
</dbReference>
<evidence type="ECO:0000256" key="3">
    <source>
        <dbReference type="ARBA" id="ARBA00022679"/>
    </source>
</evidence>
<dbReference type="SUPFAM" id="SSF53335">
    <property type="entry name" value="S-adenosyl-L-methionine-dependent methyltransferases"/>
    <property type="match status" value="1"/>
</dbReference>
<keyword evidence="4" id="KW-0949">S-adenosyl-L-methionine</keyword>
<dbReference type="Gene3D" id="3.40.50.150">
    <property type="entry name" value="Vaccinia Virus protein VP39"/>
    <property type="match status" value="1"/>
</dbReference>
<dbReference type="STRING" id="762486.SAMN05444411_102509"/>